<gene>
    <name evidence="4" type="ORF">RFULGI_LOCUS18409</name>
</gene>
<comment type="subcellular location">
    <subcellularLocation>
        <location evidence="1">Nucleus</location>
    </subcellularLocation>
</comment>
<keyword evidence="2" id="KW-0539">Nucleus</keyword>
<sequence>FIILILLIHVKSLFEMVSEYNRNGDTQSMYEESETDNAEGKEEEYVVEKVLDHRVNDNTWEDEENMYVQFVFALKLLKAKDTIIQLVKCRYAKDLIEEYWQKRNNSKKSNQKGLSKLEKQLTNSTKKTTNASQQKTARKRKYMEQDVH</sequence>
<dbReference type="EMBL" id="CAJVPZ010080422">
    <property type="protein sequence ID" value="CAG8807684.1"/>
    <property type="molecule type" value="Genomic_DNA"/>
</dbReference>
<protein>
    <submittedName>
        <fullName evidence="4">10840_t:CDS:1</fullName>
    </submittedName>
</protein>
<feature type="compositionally biased region" description="Polar residues" evidence="3">
    <location>
        <begin position="120"/>
        <end position="135"/>
    </location>
</feature>
<dbReference type="OrthoDB" id="433924at2759"/>
<dbReference type="InterPro" id="IPR016197">
    <property type="entry name" value="Chromo-like_dom_sf"/>
</dbReference>
<evidence type="ECO:0000256" key="3">
    <source>
        <dbReference type="SAM" id="MobiDB-lite"/>
    </source>
</evidence>
<comment type="caution">
    <text evidence="4">The sequence shown here is derived from an EMBL/GenBank/DDBJ whole genome shotgun (WGS) entry which is preliminary data.</text>
</comment>
<feature type="non-terminal residue" evidence="4">
    <location>
        <position position="1"/>
    </location>
</feature>
<keyword evidence="5" id="KW-1185">Reference proteome</keyword>
<evidence type="ECO:0000313" key="5">
    <source>
        <dbReference type="Proteomes" id="UP000789396"/>
    </source>
</evidence>
<evidence type="ECO:0000313" key="4">
    <source>
        <dbReference type="EMBL" id="CAG8807684.1"/>
    </source>
</evidence>
<dbReference type="GO" id="GO:0005634">
    <property type="term" value="C:nucleus"/>
    <property type="evidence" value="ECO:0007669"/>
    <property type="project" value="UniProtKB-SubCell"/>
</dbReference>
<dbReference type="SUPFAM" id="SSF54160">
    <property type="entry name" value="Chromo domain-like"/>
    <property type="match status" value="1"/>
</dbReference>
<feature type="non-terminal residue" evidence="4">
    <location>
        <position position="148"/>
    </location>
</feature>
<dbReference type="Proteomes" id="UP000789396">
    <property type="component" value="Unassembled WGS sequence"/>
</dbReference>
<evidence type="ECO:0000256" key="1">
    <source>
        <dbReference type="ARBA" id="ARBA00004123"/>
    </source>
</evidence>
<dbReference type="PANTHER" id="PTHR22812">
    <property type="entry name" value="CHROMOBOX PROTEIN"/>
    <property type="match status" value="1"/>
</dbReference>
<organism evidence="4 5">
    <name type="scientific">Racocetra fulgida</name>
    <dbReference type="NCBI Taxonomy" id="60492"/>
    <lineage>
        <taxon>Eukaryota</taxon>
        <taxon>Fungi</taxon>
        <taxon>Fungi incertae sedis</taxon>
        <taxon>Mucoromycota</taxon>
        <taxon>Glomeromycotina</taxon>
        <taxon>Glomeromycetes</taxon>
        <taxon>Diversisporales</taxon>
        <taxon>Gigasporaceae</taxon>
        <taxon>Racocetra</taxon>
    </lineage>
</organism>
<dbReference type="AlphaFoldDB" id="A0A9N9K207"/>
<evidence type="ECO:0000256" key="2">
    <source>
        <dbReference type="ARBA" id="ARBA00023242"/>
    </source>
</evidence>
<feature type="region of interest" description="Disordered" evidence="3">
    <location>
        <begin position="105"/>
        <end position="148"/>
    </location>
</feature>
<reference evidence="4" key="1">
    <citation type="submission" date="2021-06" db="EMBL/GenBank/DDBJ databases">
        <authorList>
            <person name="Kallberg Y."/>
            <person name="Tangrot J."/>
            <person name="Rosling A."/>
        </authorList>
    </citation>
    <scope>NUCLEOTIDE SEQUENCE</scope>
    <source>
        <strain evidence="4">IN212</strain>
    </source>
</reference>
<proteinExistence type="predicted"/>
<dbReference type="InterPro" id="IPR051219">
    <property type="entry name" value="Heterochromatin_chromo-domain"/>
</dbReference>
<name>A0A9N9K207_9GLOM</name>
<accession>A0A9N9K207</accession>